<name>A0ABX0QLG2_9BACT</name>
<dbReference type="Gene3D" id="3.80.10.10">
    <property type="entry name" value="Ribonuclease Inhibitor"/>
    <property type="match status" value="2"/>
</dbReference>
<proteinExistence type="predicted"/>
<evidence type="ECO:0000313" key="4">
    <source>
        <dbReference type="EMBL" id="NID13284.1"/>
    </source>
</evidence>
<dbReference type="PRINTS" id="PR00019">
    <property type="entry name" value="LEURICHRPT"/>
</dbReference>
<dbReference type="Proteomes" id="UP000606008">
    <property type="component" value="Unassembled WGS sequence"/>
</dbReference>
<reference evidence="5" key="1">
    <citation type="submission" date="2019-09" db="EMBL/GenBank/DDBJ databases">
        <authorList>
            <person name="Jung D.-H."/>
        </authorList>
    </citation>
    <scope>NUCLEOTIDE SEQUENCE [LARGE SCALE GENOMIC DNA]</scope>
    <source>
        <strain evidence="5">JA-25</strain>
    </source>
</reference>
<evidence type="ECO:0000259" key="3">
    <source>
        <dbReference type="Pfam" id="PF23598"/>
    </source>
</evidence>
<organism evidence="4 5">
    <name type="scientific">Fibrivirga algicola</name>
    <dbReference type="NCBI Taxonomy" id="2950420"/>
    <lineage>
        <taxon>Bacteria</taxon>
        <taxon>Pseudomonadati</taxon>
        <taxon>Bacteroidota</taxon>
        <taxon>Cytophagia</taxon>
        <taxon>Cytophagales</taxon>
        <taxon>Spirosomataceae</taxon>
        <taxon>Fibrivirga</taxon>
    </lineage>
</organism>
<comment type="caution">
    <text evidence="4">The sequence shown here is derived from an EMBL/GenBank/DDBJ whole genome shotgun (WGS) entry which is preliminary data.</text>
</comment>
<dbReference type="Pfam" id="PF00560">
    <property type="entry name" value="LRR_1"/>
    <property type="match status" value="1"/>
</dbReference>
<dbReference type="InterPro" id="IPR003591">
    <property type="entry name" value="Leu-rich_rpt_typical-subtyp"/>
</dbReference>
<gene>
    <name evidence="4" type="ORF">F7231_24145</name>
</gene>
<dbReference type="SUPFAM" id="SSF52058">
    <property type="entry name" value="L domain-like"/>
    <property type="match status" value="1"/>
</dbReference>
<keyword evidence="2" id="KW-0677">Repeat</keyword>
<evidence type="ECO:0000256" key="1">
    <source>
        <dbReference type="ARBA" id="ARBA00022614"/>
    </source>
</evidence>
<dbReference type="RefSeq" id="WP_085413204.1">
    <property type="nucleotide sequence ID" value="NZ_WAEL01000011.1"/>
</dbReference>
<accession>A0ABX0QLG2</accession>
<dbReference type="InterPro" id="IPR052595">
    <property type="entry name" value="LRRC69/RLP"/>
</dbReference>
<keyword evidence="1" id="KW-0433">Leucine-rich repeat</keyword>
<dbReference type="EMBL" id="WAEL01000011">
    <property type="protein sequence ID" value="NID13284.1"/>
    <property type="molecule type" value="Genomic_DNA"/>
</dbReference>
<evidence type="ECO:0000256" key="2">
    <source>
        <dbReference type="ARBA" id="ARBA00022737"/>
    </source>
</evidence>
<sequence>MTYMFPENYMTLFRLALTIFFFGCLSVRAQVTVLLHADTAKYNISPVRLASEYVSLNALMGGMTAEQRKALYAVKAEFDRSRFASIESQGAMPSYGFWYQVDEYVQGNGKAVWVIVKPMGVVPDKLQQELISRLTVYYREATLPVAVSKPFRTSFASSYGRPMMSETRRVRSGDSTVSTLEAARKTTRPDTVKYLHFNQLGLTTVPELVYRFPNLEELDLSKNQLTQLPARLTAEIPSLRRLSVLFNNIGDDSVFITKNARLTALTLQGNKLTRIPASVHHCKQLESLWMGNNNLATLNLKPLRGLRKLNDFNLYNAGITSLPKQIRRLKHVQVLDLYYNQLTELPRQIGRMKRLEQLAISNNKLTVLPPQLARLKRLGTLFAHHNKLSQLPNAFGKLASLQVLDIGYNQFSDVPTVLLGLNTLESVDISNNNLQTLPTSLVGLKSLKKFYIRSNPLTSNDAKSGPYAQLIEALETNKTEVFY</sequence>
<dbReference type="InterPro" id="IPR032675">
    <property type="entry name" value="LRR_dom_sf"/>
</dbReference>
<feature type="domain" description="Disease resistance R13L4/SHOC-2-like LRR" evidence="3">
    <location>
        <begin position="281"/>
        <end position="380"/>
    </location>
</feature>
<dbReference type="SMART" id="SM00369">
    <property type="entry name" value="LRR_TYP"/>
    <property type="match status" value="8"/>
</dbReference>
<dbReference type="PANTHER" id="PTHR48057">
    <property type="entry name" value="LEUCINE-RICH REPEAT SERINE/THREONINE-PROTEIN KINASE 1"/>
    <property type="match status" value="1"/>
</dbReference>
<dbReference type="Pfam" id="PF23598">
    <property type="entry name" value="LRR_14"/>
    <property type="match status" value="1"/>
</dbReference>
<dbReference type="InterPro" id="IPR055414">
    <property type="entry name" value="LRR_R13L4/SHOC2-like"/>
</dbReference>
<dbReference type="Pfam" id="PF13855">
    <property type="entry name" value="LRR_8"/>
    <property type="match status" value="1"/>
</dbReference>
<evidence type="ECO:0000313" key="5">
    <source>
        <dbReference type="Proteomes" id="UP000606008"/>
    </source>
</evidence>
<dbReference type="InterPro" id="IPR001611">
    <property type="entry name" value="Leu-rich_rpt"/>
</dbReference>
<reference evidence="5" key="2">
    <citation type="submission" date="2023-07" db="EMBL/GenBank/DDBJ databases">
        <authorList>
            <person name="Jung D.-H."/>
        </authorList>
    </citation>
    <scope>NUCLEOTIDE SEQUENCE [LARGE SCALE GENOMIC DNA]</scope>
    <source>
        <strain evidence="5">JA-25</strain>
    </source>
</reference>
<keyword evidence="5" id="KW-1185">Reference proteome</keyword>
<dbReference type="PROSITE" id="PS51450">
    <property type="entry name" value="LRR"/>
    <property type="match status" value="1"/>
</dbReference>
<protein>
    <submittedName>
        <fullName evidence="4">Leucine-rich repeat domain-containing protein</fullName>
    </submittedName>
</protein>
<dbReference type="SMART" id="SM00364">
    <property type="entry name" value="LRR_BAC"/>
    <property type="match status" value="8"/>
</dbReference>